<accession>A0A178MRF0</accession>
<dbReference type="InterPro" id="IPR050903">
    <property type="entry name" value="Bact_Chemotaxis_MeTrfase"/>
</dbReference>
<dbReference type="SUPFAM" id="SSF53335">
    <property type="entry name" value="S-adenosyl-L-methionine-dependent methyltransferases"/>
    <property type="match status" value="1"/>
</dbReference>
<dbReference type="Gene3D" id="3.40.50.180">
    <property type="entry name" value="Methylesterase CheB, C-terminal domain"/>
    <property type="match status" value="1"/>
</dbReference>
<dbReference type="GO" id="GO:0006935">
    <property type="term" value="P:chemotaxis"/>
    <property type="evidence" value="ECO:0007669"/>
    <property type="project" value="InterPro"/>
</dbReference>
<dbReference type="Proteomes" id="UP000078543">
    <property type="component" value="Unassembled WGS sequence"/>
</dbReference>
<dbReference type="SUPFAM" id="SSF47757">
    <property type="entry name" value="Chemotaxis receptor methyltransferase CheR, N-terminal domain"/>
    <property type="match status" value="1"/>
</dbReference>
<keyword evidence="2" id="KW-0175">Coiled coil</keyword>
<name>A0A178MRF0_9PROT</name>
<evidence type="ECO:0000259" key="5">
    <source>
        <dbReference type="PROSITE" id="PS50123"/>
    </source>
</evidence>
<dbReference type="Gene3D" id="3.40.50.150">
    <property type="entry name" value="Vaccinia Virus protein VP39"/>
    <property type="match status" value="1"/>
</dbReference>
<evidence type="ECO:0000313" key="7">
    <source>
        <dbReference type="Proteomes" id="UP000078543"/>
    </source>
</evidence>
<feature type="coiled-coil region" evidence="2">
    <location>
        <begin position="620"/>
        <end position="668"/>
    </location>
</feature>
<dbReference type="STRING" id="1437059.A6A05_01410"/>
<comment type="caution">
    <text evidence="6">The sequence shown here is derived from an EMBL/GenBank/DDBJ whole genome shotgun (WGS) entry which is preliminary data.</text>
</comment>
<dbReference type="GO" id="GO:0008984">
    <property type="term" value="F:protein-glutamate methylesterase activity"/>
    <property type="evidence" value="ECO:0007669"/>
    <property type="project" value="InterPro"/>
</dbReference>
<feature type="region of interest" description="Disordered" evidence="3">
    <location>
        <begin position="439"/>
        <end position="461"/>
    </location>
</feature>
<dbReference type="InterPro" id="IPR022642">
    <property type="entry name" value="CheR_C"/>
</dbReference>
<dbReference type="GO" id="GO:0008757">
    <property type="term" value="F:S-adenosylmethionine-dependent methyltransferase activity"/>
    <property type="evidence" value="ECO:0007669"/>
    <property type="project" value="InterPro"/>
</dbReference>
<dbReference type="PRINTS" id="PR00996">
    <property type="entry name" value="CHERMTFRASE"/>
</dbReference>
<dbReference type="InterPro" id="IPR000673">
    <property type="entry name" value="Sig_transdc_resp-reg_Me-estase"/>
</dbReference>
<dbReference type="Pfam" id="PF13596">
    <property type="entry name" value="PAS_10"/>
    <property type="match status" value="1"/>
</dbReference>
<dbReference type="PROSITE" id="PS50122">
    <property type="entry name" value="CHEB"/>
    <property type="match status" value="1"/>
</dbReference>
<dbReference type="InterPro" id="IPR035909">
    <property type="entry name" value="CheB_C"/>
</dbReference>
<evidence type="ECO:0008006" key="8">
    <source>
        <dbReference type="Google" id="ProtNLM"/>
    </source>
</evidence>
<sequence length="795" mass="86889">MAFVLIQHLSSDHAGALAELLRPVTRMTVVPVSDGMVVEANVVYVVPPDKDVSIHHGMLSLAPAFERHGMRLPIDAFFRSLAEDRQQDAIGVVLSGLEADGVAGLGAIRERAGLALIQDPAGAQSDGIPRVVIAAGGVDIVARPEDMPALIAAYLKHPIRARPGDAAAEALIQGKLDEIITLLRRHGGNDYSLYKRTVLIRRIERRIALNQIANLADYQTYLLGNPHELDLLSRELLIGVTAFFRDPEVWEELERTTIPEILARRSDGAAVRAWVPGCSTGEEAYSLAILFREAMERSKSADRVKVLIYASDLDHEAVILARKGCYSGAIAATMSPERLAQFFVEDDGKYHVCKKIRNMVVFAHHNIIVDTPFSKLDFISCRNLLIYFNDALRAKLMPIFSYALNSGGTLLLGGSESAGPPASLFAPVGGAAHLFRRLDPPAPEVKPHPGATPGRSDETASMPPRAVVLDSFATLTDQLIQQTYAPPAVLISGSGDLLYISGQIGPYLEPAAGKVNLNIHAMARGALRTVLPGLIRRAQQQGGTIRGEDVEIKINGTMQVVAVTVQLIDSPESLRDRLLVVFQNVVRPESAAKGPVMAALARNGHAWELLEARDALLVMREEMRSSVNELTSSNEDLQSANEELMTAKEEVQAMNEELQAILVERQAKIDSLISAQNDTENLLNCMDVATIFLDGGMHLRRYTPSATKLFKLMPADVGRPLSDMVSVLDYPHLVDDVEAVLGSETFKEREADARDGQRYRVRISPYRTKDNSIDGVVITFANIRNLEASATMYRH</sequence>
<dbReference type="Pfam" id="PF01739">
    <property type="entry name" value="CheR"/>
    <property type="match status" value="1"/>
</dbReference>
<dbReference type="Gene3D" id="3.30.450.20">
    <property type="entry name" value="PAS domain"/>
    <property type="match status" value="1"/>
</dbReference>
<dbReference type="GO" id="GO:0005737">
    <property type="term" value="C:cytoplasm"/>
    <property type="evidence" value="ECO:0007669"/>
    <property type="project" value="InterPro"/>
</dbReference>
<reference evidence="6 7" key="1">
    <citation type="submission" date="2016-04" db="EMBL/GenBank/DDBJ databases">
        <title>Draft genome sequence of freshwater magnetotactic bacteria Magnetospirillum marisnigri SP-1 and Magnetospirillum moscoviense BB-1.</title>
        <authorList>
            <person name="Koziaeva V."/>
            <person name="Dziuba M.V."/>
            <person name="Ivanov T.M."/>
            <person name="Kuznetsov B."/>
            <person name="Grouzdev D.S."/>
        </authorList>
    </citation>
    <scope>NUCLEOTIDE SEQUENCE [LARGE SCALE GENOMIC DNA]</scope>
    <source>
        <strain evidence="6 7">BB-1</strain>
    </source>
</reference>
<evidence type="ECO:0000256" key="3">
    <source>
        <dbReference type="SAM" id="MobiDB-lite"/>
    </source>
</evidence>
<dbReference type="PANTHER" id="PTHR24422:SF27">
    <property type="entry name" value="PROTEIN-GLUTAMATE O-METHYLTRANSFERASE"/>
    <property type="match status" value="1"/>
</dbReference>
<feature type="domain" description="CheB-type methylesterase" evidence="4">
    <location>
        <begin position="1"/>
        <end position="158"/>
    </location>
</feature>
<evidence type="ECO:0000313" key="6">
    <source>
        <dbReference type="EMBL" id="OAN51547.1"/>
    </source>
</evidence>
<dbReference type="CDD" id="cd16434">
    <property type="entry name" value="CheB-CheR_fusion"/>
    <property type="match status" value="1"/>
</dbReference>
<keyword evidence="7" id="KW-1185">Reference proteome</keyword>
<protein>
    <recommendedName>
        <fullName evidence="8">Chemotaxis protein CheR</fullName>
    </recommendedName>
</protein>
<dbReference type="EMBL" id="LWQU01000130">
    <property type="protein sequence ID" value="OAN51547.1"/>
    <property type="molecule type" value="Genomic_DNA"/>
</dbReference>
<dbReference type="GO" id="GO:0000156">
    <property type="term" value="F:phosphorelay response regulator activity"/>
    <property type="evidence" value="ECO:0007669"/>
    <property type="project" value="InterPro"/>
</dbReference>
<dbReference type="InterPro" id="IPR035965">
    <property type="entry name" value="PAS-like_dom_sf"/>
</dbReference>
<dbReference type="InterPro" id="IPR022641">
    <property type="entry name" value="CheR_N"/>
</dbReference>
<evidence type="ECO:0000256" key="2">
    <source>
        <dbReference type="SAM" id="Coils"/>
    </source>
</evidence>
<evidence type="ECO:0000259" key="4">
    <source>
        <dbReference type="PROSITE" id="PS50122"/>
    </source>
</evidence>
<dbReference type="Pfam" id="PF03705">
    <property type="entry name" value="CheR_N"/>
    <property type="match status" value="1"/>
</dbReference>
<organism evidence="6 7">
    <name type="scientific">Magnetospirillum moscoviense</name>
    <dbReference type="NCBI Taxonomy" id="1437059"/>
    <lineage>
        <taxon>Bacteria</taxon>
        <taxon>Pseudomonadati</taxon>
        <taxon>Pseudomonadota</taxon>
        <taxon>Alphaproteobacteria</taxon>
        <taxon>Rhodospirillales</taxon>
        <taxon>Rhodospirillaceae</taxon>
        <taxon>Magnetospirillum</taxon>
    </lineage>
</organism>
<dbReference type="SUPFAM" id="SSF55785">
    <property type="entry name" value="PYP-like sensor domain (PAS domain)"/>
    <property type="match status" value="1"/>
</dbReference>
<dbReference type="InterPro" id="IPR000780">
    <property type="entry name" value="CheR_MeTrfase"/>
</dbReference>
<dbReference type="SMART" id="SM00138">
    <property type="entry name" value="MeTrc"/>
    <property type="match status" value="1"/>
</dbReference>
<feature type="domain" description="CheR-type methyltransferase" evidence="5">
    <location>
        <begin position="176"/>
        <end position="417"/>
    </location>
</feature>
<dbReference type="SUPFAM" id="SSF52738">
    <property type="entry name" value="Methylesterase CheB, C-terminal domain"/>
    <property type="match status" value="1"/>
</dbReference>
<dbReference type="PANTHER" id="PTHR24422">
    <property type="entry name" value="CHEMOTAXIS PROTEIN METHYLTRANSFERASE"/>
    <property type="match status" value="1"/>
</dbReference>
<dbReference type="AlphaFoldDB" id="A0A178MRF0"/>
<dbReference type="Pfam" id="PF01339">
    <property type="entry name" value="CheB_methylest"/>
    <property type="match status" value="1"/>
</dbReference>
<evidence type="ECO:0000256" key="1">
    <source>
        <dbReference type="PROSITE-ProRule" id="PRU00050"/>
    </source>
</evidence>
<gene>
    <name evidence="6" type="ORF">A6A05_01410</name>
</gene>
<dbReference type="InterPro" id="IPR029063">
    <property type="entry name" value="SAM-dependent_MTases_sf"/>
</dbReference>
<dbReference type="PROSITE" id="PS50123">
    <property type="entry name" value="CHER"/>
    <property type="match status" value="1"/>
</dbReference>
<comment type="caution">
    <text evidence="1">Lacks conserved residue(s) required for the propagation of feature annotation.</text>
</comment>
<proteinExistence type="predicted"/>